<accession>Q02A58</accession>
<dbReference type="InterPro" id="IPR000600">
    <property type="entry name" value="ROK"/>
</dbReference>
<dbReference type="GO" id="GO:0008761">
    <property type="term" value="F:UDP-N-acetylglucosamine 2-epimerase activity"/>
    <property type="evidence" value="ECO:0007669"/>
    <property type="project" value="TreeGrafter"/>
</dbReference>
<gene>
    <name evidence="2" type="ordered locus">Acid_1070</name>
</gene>
<sequence length="296" mass="31804">MGRSIGVLATRYLWAGIVEGEQLGDVKVFPDPAQPQVDLKTVPAGEIIQILRGQIRVLAAGRPVESVGAGFPGVIRGGVIQESPNLGQLKGLRIAEELRAALLCDGMDVPVTAINDADALAAGIAATHHYLDSIVRVWYLGDGIGFGRHPHNDGVWEAGHMVVSLDPRERFCGCGGIGHLEGIMGHRAMRLRFLDMEPEEIFAAARHGDNRASDFCKLWHRALAAGAATSIHLDGPGRFYIAGPNADFVDLHLLAAYLQDMVKMSPLQGSFFELVRNSHDLALIGAATASRARQLL</sequence>
<proteinExistence type="inferred from homology"/>
<dbReference type="STRING" id="234267.Acid_1070"/>
<reference evidence="2" key="1">
    <citation type="submission" date="2006-10" db="EMBL/GenBank/DDBJ databases">
        <title>Complete sequence of Solibacter usitatus Ellin6076.</title>
        <authorList>
            <consortium name="US DOE Joint Genome Institute"/>
            <person name="Copeland A."/>
            <person name="Lucas S."/>
            <person name="Lapidus A."/>
            <person name="Barry K."/>
            <person name="Detter J.C."/>
            <person name="Glavina del Rio T."/>
            <person name="Hammon N."/>
            <person name="Israni S."/>
            <person name="Dalin E."/>
            <person name="Tice H."/>
            <person name="Pitluck S."/>
            <person name="Thompson L.S."/>
            <person name="Brettin T."/>
            <person name="Bruce D."/>
            <person name="Han C."/>
            <person name="Tapia R."/>
            <person name="Gilna P."/>
            <person name="Schmutz J."/>
            <person name="Larimer F."/>
            <person name="Land M."/>
            <person name="Hauser L."/>
            <person name="Kyrpides N."/>
            <person name="Mikhailova N."/>
            <person name="Janssen P.H."/>
            <person name="Kuske C.R."/>
            <person name="Richardson P."/>
        </authorList>
    </citation>
    <scope>NUCLEOTIDE SEQUENCE</scope>
    <source>
        <strain evidence="2">Ellin6076</strain>
    </source>
</reference>
<name>Q02A58_SOLUE</name>
<evidence type="ECO:0000256" key="1">
    <source>
        <dbReference type="ARBA" id="ARBA00006479"/>
    </source>
</evidence>
<dbReference type="KEGG" id="sus:Acid_1070"/>
<dbReference type="HOGENOM" id="CLU_899451_0_0_0"/>
<dbReference type="PANTHER" id="PTHR18964:SF149">
    <property type="entry name" value="BIFUNCTIONAL UDP-N-ACETYLGLUCOSAMINE 2-EPIMERASE_N-ACETYLMANNOSAMINE KINASE"/>
    <property type="match status" value="1"/>
</dbReference>
<dbReference type="SUPFAM" id="SSF53067">
    <property type="entry name" value="Actin-like ATPase domain"/>
    <property type="match status" value="1"/>
</dbReference>
<dbReference type="PANTHER" id="PTHR18964">
    <property type="entry name" value="ROK (REPRESSOR, ORF, KINASE) FAMILY"/>
    <property type="match status" value="1"/>
</dbReference>
<dbReference type="Gene3D" id="3.30.420.40">
    <property type="match status" value="2"/>
</dbReference>
<dbReference type="EMBL" id="CP000473">
    <property type="protein sequence ID" value="ABJ82068.1"/>
    <property type="molecule type" value="Genomic_DNA"/>
</dbReference>
<evidence type="ECO:0000313" key="2">
    <source>
        <dbReference type="EMBL" id="ABJ82068.1"/>
    </source>
</evidence>
<dbReference type="GO" id="GO:0009384">
    <property type="term" value="F:N-acylmannosamine kinase activity"/>
    <property type="evidence" value="ECO:0007669"/>
    <property type="project" value="TreeGrafter"/>
</dbReference>
<organism evidence="2">
    <name type="scientific">Solibacter usitatus (strain Ellin6076)</name>
    <dbReference type="NCBI Taxonomy" id="234267"/>
    <lineage>
        <taxon>Bacteria</taxon>
        <taxon>Pseudomonadati</taxon>
        <taxon>Acidobacteriota</taxon>
        <taxon>Terriglobia</taxon>
        <taxon>Bryobacterales</taxon>
        <taxon>Solibacteraceae</taxon>
        <taxon>Candidatus Solibacter</taxon>
    </lineage>
</organism>
<dbReference type="eggNOG" id="COG1940">
    <property type="taxonomic scope" value="Bacteria"/>
</dbReference>
<dbReference type="InParanoid" id="Q02A58"/>
<dbReference type="AlphaFoldDB" id="Q02A58"/>
<comment type="similarity">
    <text evidence="1">Belongs to the ROK (NagC/XylR) family.</text>
</comment>
<protein>
    <submittedName>
        <fullName evidence="2">ROK family protein</fullName>
    </submittedName>
</protein>
<dbReference type="InterPro" id="IPR043129">
    <property type="entry name" value="ATPase_NBD"/>
</dbReference>
<dbReference type="Pfam" id="PF00480">
    <property type="entry name" value="ROK"/>
    <property type="match status" value="1"/>
</dbReference>
<dbReference type="OrthoDB" id="107963at2"/>